<proteinExistence type="predicted"/>
<reference evidence="1" key="1">
    <citation type="submission" date="2023-10" db="EMBL/GenBank/DDBJ databases">
        <authorList>
            <person name="Chen Y."/>
            <person name="Shah S."/>
            <person name="Dougan E. K."/>
            <person name="Thang M."/>
            <person name="Chan C."/>
        </authorList>
    </citation>
    <scope>NUCLEOTIDE SEQUENCE [LARGE SCALE GENOMIC DNA]</scope>
</reference>
<evidence type="ECO:0000313" key="2">
    <source>
        <dbReference type="Proteomes" id="UP001189429"/>
    </source>
</evidence>
<keyword evidence="2" id="KW-1185">Reference proteome</keyword>
<name>A0ABN9R4T5_9DINO</name>
<gene>
    <name evidence="1" type="ORF">PCOR1329_LOCUS16441</name>
</gene>
<feature type="non-terminal residue" evidence="1">
    <location>
        <position position="441"/>
    </location>
</feature>
<accession>A0ABN9R4T5</accession>
<dbReference type="EMBL" id="CAUYUJ010005041">
    <property type="protein sequence ID" value="CAK0812046.1"/>
    <property type="molecule type" value="Genomic_DNA"/>
</dbReference>
<protein>
    <submittedName>
        <fullName evidence="1">Uncharacterized protein</fullName>
    </submittedName>
</protein>
<evidence type="ECO:0000313" key="1">
    <source>
        <dbReference type="EMBL" id="CAK0812046.1"/>
    </source>
</evidence>
<comment type="caution">
    <text evidence="1">The sequence shown here is derived from an EMBL/GenBank/DDBJ whole genome shotgun (WGS) entry which is preliminary data.</text>
</comment>
<sequence length="441" mass="49609">MAEPECIQRHHFAKVCERRIRQGDVRKYWCGYVEIPSAGARGGFDKVVDAGAPHAPFFMVNKSFGIHESWARRWAYRLYKHRPSFSRRSHYRTRLGARSRCRTFGERARALEPDLAAERLERELDLLRNAADWYLPRMAERRLRAWRSSGDRLDVCAMDGNAKLYRRTCGTPCAEAVHCKVLDTHLVRGCSETPLRGGLVLCRRHQELTARADFREDIEAHRVKAPLSVGAFLEVEVRLAGNAGWQPAASVADEAVQAYFARIAEPVVQERKRLRMERRGQDRRAPRFVLGDWASREPKAKCACKTHKESISAVKTASRSAGFLTAVTQTGIVCGLQEVITAETLSQRYCFLAEMAHAVPELSILVHDDACHVRVFARCRAAEASPDSLPARLGEFRHIVDRPHSRGHVDPTCQELCFPDVPANAAALGSFPTPICESVNS</sequence>
<dbReference type="Proteomes" id="UP001189429">
    <property type="component" value="Unassembled WGS sequence"/>
</dbReference>
<organism evidence="1 2">
    <name type="scientific">Prorocentrum cordatum</name>
    <dbReference type="NCBI Taxonomy" id="2364126"/>
    <lineage>
        <taxon>Eukaryota</taxon>
        <taxon>Sar</taxon>
        <taxon>Alveolata</taxon>
        <taxon>Dinophyceae</taxon>
        <taxon>Prorocentrales</taxon>
        <taxon>Prorocentraceae</taxon>
        <taxon>Prorocentrum</taxon>
    </lineage>
</organism>